<organism evidence="2">
    <name type="scientific">uncultured Anaerotruncus sp</name>
    <dbReference type="NCBI Taxonomy" id="905011"/>
    <lineage>
        <taxon>Bacteria</taxon>
        <taxon>Bacillati</taxon>
        <taxon>Bacillota</taxon>
        <taxon>Clostridia</taxon>
        <taxon>Eubacteriales</taxon>
        <taxon>Oscillospiraceae</taxon>
        <taxon>Anaerotruncus</taxon>
        <taxon>environmental samples</taxon>
    </lineage>
</organism>
<evidence type="ECO:0000313" key="2">
    <source>
        <dbReference type="EMBL" id="VYS92170.1"/>
    </source>
</evidence>
<feature type="domain" description="DUF3885" evidence="1">
    <location>
        <begin position="16"/>
        <end position="194"/>
    </location>
</feature>
<protein>
    <recommendedName>
        <fullName evidence="1">DUF3885 domain-containing protein</fullName>
    </recommendedName>
</protein>
<sequence>MHDVNRCIRAVGLEGLSPPIFYQCPVALRFEIGDPALGPYDGGRLSSVYAAGALLRAKTLFEALPGRFDRLVWDTYPQEGQAARQLRAFRRRAGAPAPQEEVFQILQGEEAVQKVTYCWDLVCQPIQWEVLLGEIIAADLGGFAPLASSVYFLNTRENILYHLYDDRGLDIAAEKRESLLPLYRQFSAWLLPYDWGRMEETFGTR</sequence>
<evidence type="ECO:0000259" key="1">
    <source>
        <dbReference type="Pfam" id="PF13021"/>
    </source>
</evidence>
<reference evidence="2" key="1">
    <citation type="submission" date="2019-11" db="EMBL/GenBank/DDBJ databases">
        <authorList>
            <person name="Feng L."/>
        </authorList>
    </citation>
    <scope>NUCLEOTIDE SEQUENCE</scope>
    <source>
        <strain evidence="2">AundefinedLFYP135</strain>
    </source>
</reference>
<name>A0A6N2SK64_9FIRM</name>
<gene>
    <name evidence="2" type="ORF">AULFYP135_00924</name>
</gene>
<dbReference type="InterPro" id="IPR024976">
    <property type="entry name" value="DUF3885"/>
</dbReference>
<accession>A0A6N2SK64</accession>
<dbReference type="Pfam" id="PF13021">
    <property type="entry name" value="DUF3885"/>
    <property type="match status" value="1"/>
</dbReference>
<dbReference type="EMBL" id="CACRSL010000003">
    <property type="protein sequence ID" value="VYS92170.1"/>
    <property type="molecule type" value="Genomic_DNA"/>
</dbReference>
<proteinExistence type="predicted"/>
<dbReference type="AlphaFoldDB" id="A0A6N2SK64"/>